<dbReference type="Gene3D" id="3.30.70.3040">
    <property type="match status" value="1"/>
</dbReference>
<feature type="transmembrane region" description="Helical" evidence="12">
    <location>
        <begin position="279"/>
        <end position="303"/>
    </location>
</feature>
<feature type="transmembrane region" description="Helical" evidence="12">
    <location>
        <begin position="186"/>
        <end position="205"/>
    </location>
</feature>
<protein>
    <recommendedName>
        <fullName evidence="4">Cell division protein FtsX</fullName>
    </recommendedName>
</protein>
<evidence type="ECO:0000256" key="9">
    <source>
        <dbReference type="ARBA" id="ARBA00022989"/>
    </source>
</evidence>
<evidence type="ECO:0000256" key="8">
    <source>
        <dbReference type="ARBA" id="ARBA00022692"/>
    </source>
</evidence>
<dbReference type="InterPro" id="IPR004513">
    <property type="entry name" value="FtsX"/>
</dbReference>
<keyword evidence="11" id="KW-0131">Cell cycle</keyword>
<keyword evidence="8 12" id="KW-0812">Transmembrane</keyword>
<keyword evidence="5" id="KW-1003">Cell membrane</keyword>
<dbReference type="NCBIfam" id="TIGR00439">
    <property type="entry name" value="FtsX_Gneg"/>
    <property type="match status" value="1"/>
</dbReference>
<keyword evidence="6" id="KW-0997">Cell inner membrane</keyword>
<dbReference type="PANTHER" id="PTHR47755:SF1">
    <property type="entry name" value="CELL DIVISION PROTEIN FTSX"/>
    <property type="match status" value="1"/>
</dbReference>
<name>A0A3B1C349_9ZZZZ</name>
<dbReference type="InterPro" id="IPR003838">
    <property type="entry name" value="ABC3_permease_C"/>
</dbReference>
<feature type="domain" description="ABC3 transporter permease C-terminal" evidence="13">
    <location>
        <begin position="188"/>
        <end position="304"/>
    </location>
</feature>
<comment type="subcellular location">
    <subcellularLocation>
        <location evidence="1">Cell inner membrane</location>
        <topology evidence="1">Multi-pass membrane protein</topology>
    </subcellularLocation>
</comment>
<sequence>MHASKLNLRLDTWVMRHIQVALASLGRLCSAPLATFMTTAVIGIALALPTGMHVALSNIQQLAGSWEGSTTLSLFLKQDIGQEQAEKLTTKLRNSTKLEEVQLINPDLALEEFRRLSGFDGAIEVLDKNPLPTVLIIKPQLQYSTPEAAEQLTKEFDQLAEVEFTQLDLQWVRRFHAITEIAQRSVVVIGILLGLAVLLIVGNTIRLEIQNRHSEIEITKLIGGTDAFIRRPFLYNGLWYGLSGGIFAWLLVTLSLWLLNGPVERLAGLYHSSFNLSAIDFQTLGALLLISTLLGLFGSWIAVGRHLSDIEPV</sequence>
<keyword evidence="7" id="KW-0132">Cell division</keyword>
<dbReference type="Pfam" id="PF18075">
    <property type="entry name" value="FtsX_ECD"/>
    <property type="match status" value="1"/>
</dbReference>
<keyword evidence="9 12" id="KW-1133">Transmembrane helix</keyword>
<dbReference type="Pfam" id="PF02687">
    <property type="entry name" value="FtsX"/>
    <property type="match status" value="1"/>
</dbReference>
<evidence type="ECO:0000256" key="5">
    <source>
        <dbReference type="ARBA" id="ARBA00022475"/>
    </source>
</evidence>
<gene>
    <name evidence="15" type="ORF">MNBD_GAMMA26-2662</name>
</gene>
<evidence type="ECO:0000256" key="7">
    <source>
        <dbReference type="ARBA" id="ARBA00022618"/>
    </source>
</evidence>
<evidence type="ECO:0000259" key="14">
    <source>
        <dbReference type="Pfam" id="PF18075"/>
    </source>
</evidence>
<proteinExistence type="inferred from homology"/>
<dbReference type="InterPro" id="IPR040690">
    <property type="entry name" value="FtsX_ECD"/>
</dbReference>
<keyword evidence="10 12" id="KW-0472">Membrane</keyword>
<feature type="transmembrane region" description="Helical" evidence="12">
    <location>
        <begin position="238"/>
        <end position="259"/>
    </location>
</feature>
<evidence type="ECO:0000256" key="1">
    <source>
        <dbReference type="ARBA" id="ARBA00004429"/>
    </source>
</evidence>
<feature type="domain" description="FtsX extracellular" evidence="14">
    <location>
        <begin position="72"/>
        <end position="163"/>
    </location>
</feature>
<evidence type="ECO:0000256" key="4">
    <source>
        <dbReference type="ARBA" id="ARBA00021907"/>
    </source>
</evidence>
<evidence type="ECO:0000256" key="11">
    <source>
        <dbReference type="ARBA" id="ARBA00023306"/>
    </source>
</evidence>
<evidence type="ECO:0000256" key="12">
    <source>
        <dbReference type="SAM" id="Phobius"/>
    </source>
</evidence>
<comment type="similarity">
    <text evidence="2">Belongs to the ABC-4 integral membrane protein family. FtsX subfamily.</text>
</comment>
<comment type="subunit">
    <text evidence="3">Forms a membrane-associated complex with FtsE.</text>
</comment>
<dbReference type="GO" id="GO:0005886">
    <property type="term" value="C:plasma membrane"/>
    <property type="evidence" value="ECO:0007669"/>
    <property type="project" value="UniProtKB-SubCell"/>
</dbReference>
<dbReference type="GO" id="GO:0051301">
    <property type="term" value="P:cell division"/>
    <property type="evidence" value="ECO:0007669"/>
    <property type="project" value="UniProtKB-KW"/>
</dbReference>
<evidence type="ECO:0000313" key="15">
    <source>
        <dbReference type="EMBL" id="VAX11337.1"/>
    </source>
</evidence>
<dbReference type="InterPro" id="IPR047590">
    <property type="entry name" value="FtsX_proteobact-type"/>
</dbReference>
<dbReference type="EMBL" id="UOFX01000084">
    <property type="protein sequence ID" value="VAX11337.1"/>
    <property type="molecule type" value="Genomic_DNA"/>
</dbReference>
<reference evidence="15" key="1">
    <citation type="submission" date="2018-06" db="EMBL/GenBank/DDBJ databases">
        <authorList>
            <person name="Zhirakovskaya E."/>
        </authorList>
    </citation>
    <scope>NUCLEOTIDE SEQUENCE</scope>
</reference>
<evidence type="ECO:0000256" key="3">
    <source>
        <dbReference type="ARBA" id="ARBA00011160"/>
    </source>
</evidence>
<evidence type="ECO:0000256" key="6">
    <source>
        <dbReference type="ARBA" id="ARBA00022519"/>
    </source>
</evidence>
<dbReference type="AlphaFoldDB" id="A0A3B1C349"/>
<dbReference type="GO" id="GO:0032153">
    <property type="term" value="C:cell division site"/>
    <property type="evidence" value="ECO:0007669"/>
    <property type="project" value="TreeGrafter"/>
</dbReference>
<organism evidence="15">
    <name type="scientific">hydrothermal vent metagenome</name>
    <dbReference type="NCBI Taxonomy" id="652676"/>
    <lineage>
        <taxon>unclassified sequences</taxon>
        <taxon>metagenomes</taxon>
        <taxon>ecological metagenomes</taxon>
    </lineage>
</organism>
<dbReference type="PIRSF" id="PIRSF003097">
    <property type="entry name" value="FtsX"/>
    <property type="match status" value="1"/>
</dbReference>
<evidence type="ECO:0000256" key="2">
    <source>
        <dbReference type="ARBA" id="ARBA00007379"/>
    </source>
</evidence>
<accession>A0A3B1C349</accession>
<evidence type="ECO:0000256" key="10">
    <source>
        <dbReference type="ARBA" id="ARBA00023136"/>
    </source>
</evidence>
<dbReference type="PANTHER" id="PTHR47755">
    <property type="entry name" value="CELL DIVISION PROTEIN FTSX"/>
    <property type="match status" value="1"/>
</dbReference>
<evidence type="ECO:0000259" key="13">
    <source>
        <dbReference type="Pfam" id="PF02687"/>
    </source>
</evidence>